<organism evidence="2 3">
    <name type="scientific">Tilletiopsis washingtonensis</name>
    <dbReference type="NCBI Taxonomy" id="58919"/>
    <lineage>
        <taxon>Eukaryota</taxon>
        <taxon>Fungi</taxon>
        <taxon>Dikarya</taxon>
        <taxon>Basidiomycota</taxon>
        <taxon>Ustilaginomycotina</taxon>
        <taxon>Exobasidiomycetes</taxon>
        <taxon>Entylomatales</taxon>
        <taxon>Entylomatales incertae sedis</taxon>
        <taxon>Tilletiopsis</taxon>
    </lineage>
</organism>
<reference evidence="2 3" key="1">
    <citation type="journal article" date="2018" name="Mol. Biol. Evol.">
        <title>Broad Genomic Sampling Reveals a Smut Pathogenic Ancestry of the Fungal Clade Ustilaginomycotina.</title>
        <authorList>
            <person name="Kijpornyongpan T."/>
            <person name="Mondo S.J."/>
            <person name="Barry K."/>
            <person name="Sandor L."/>
            <person name="Lee J."/>
            <person name="Lipzen A."/>
            <person name="Pangilinan J."/>
            <person name="LaButti K."/>
            <person name="Hainaut M."/>
            <person name="Henrissat B."/>
            <person name="Grigoriev I.V."/>
            <person name="Spatafora J.W."/>
            <person name="Aime M.C."/>
        </authorList>
    </citation>
    <scope>NUCLEOTIDE SEQUENCE [LARGE SCALE GENOMIC DNA]</scope>
    <source>
        <strain evidence="2 3">MCA 4186</strain>
    </source>
</reference>
<protein>
    <submittedName>
        <fullName evidence="2">Uncharacterized protein</fullName>
    </submittedName>
</protein>
<dbReference type="EMBL" id="KZ819293">
    <property type="protein sequence ID" value="PWN97872.1"/>
    <property type="molecule type" value="Genomic_DNA"/>
</dbReference>
<keyword evidence="3" id="KW-1185">Reference proteome</keyword>
<dbReference type="Proteomes" id="UP000245946">
    <property type="component" value="Unassembled WGS sequence"/>
</dbReference>
<gene>
    <name evidence="2" type="ORF">FA09DRAFT_29915</name>
</gene>
<dbReference type="RefSeq" id="XP_025598151.1">
    <property type="nucleotide sequence ID" value="XM_025740273.1"/>
</dbReference>
<name>A0A316ZA89_9BASI</name>
<dbReference type="AlphaFoldDB" id="A0A316ZA89"/>
<evidence type="ECO:0000313" key="3">
    <source>
        <dbReference type="Proteomes" id="UP000245946"/>
    </source>
</evidence>
<evidence type="ECO:0000256" key="1">
    <source>
        <dbReference type="SAM" id="MobiDB-lite"/>
    </source>
</evidence>
<proteinExistence type="predicted"/>
<feature type="compositionally biased region" description="Low complexity" evidence="1">
    <location>
        <begin position="141"/>
        <end position="156"/>
    </location>
</feature>
<sequence length="179" mass="18833">MRSCAGGRRAEDGVAAVPRAALRLCASQQPSPADGLGSSLSPFPLPAAGLRCRLCMLVEGSGHGPRPECETRDKARYFAAVTLRRKGTRSRLFGSRWRLHPSRRLCTSDAGRSPAADDDPLSAVQDAGLGATAEVQQHPGAASAAEAAACSMSDGRASGRRDSGAGRETPRAPWCWCWC</sequence>
<accession>A0A316ZA89</accession>
<feature type="compositionally biased region" description="Basic and acidic residues" evidence="1">
    <location>
        <begin position="157"/>
        <end position="170"/>
    </location>
</feature>
<dbReference type="GeneID" id="37267819"/>
<evidence type="ECO:0000313" key="2">
    <source>
        <dbReference type="EMBL" id="PWN97872.1"/>
    </source>
</evidence>
<feature type="region of interest" description="Disordered" evidence="1">
    <location>
        <begin position="134"/>
        <end position="172"/>
    </location>
</feature>